<evidence type="ECO:0000313" key="1">
    <source>
        <dbReference type="EMBL" id="ONM57985.1"/>
    </source>
</evidence>
<proteinExistence type="predicted"/>
<dbReference type="AlphaFoldDB" id="A0A1D6IDX2"/>
<dbReference type="EMBL" id="CM007650">
    <property type="protein sequence ID" value="ONM57985.1"/>
    <property type="molecule type" value="Genomic_DNA"/>
</dbReference>
<gene>
    <name evidence="1" type="ORF">ZEAMMB73_Zm00001d021681</name>
</gene>
<protein>
    <submittedName>
        <fullName evidence="1">Uncharacterized protein</fullName>
    </submittedName>
</protein>
<name>A0A1D6IDX2_MAIZE</name>
<accession>A0A1D6IDX2</accession>
<sequence>MSPRGCARARFAFQPANKISWRICTKEWLATTRESVLREATRGQSVDELRERHSHAERVDNL</sequence>
<organism evidence="1">
    <name type="scientific">Zea mays</name>
    <name type="common">Maize</name>
    <dbReference type="NCBI Taxonomy" id="4577"/>
    <lineage>
        <taxon>Eukaryota</taxon>
        <taxon>Viridiplantae</taxon>
        <taxon>Streptophyta</taxon>
        <taxon>Embryophyta</taxon>
        <taxon>Tracheophyta</taxon>
        <taxon>Spermatophyta</taxon>
        <taxon>Magnoliopsida</taxon>
        <taxon>Liliopsida</taxon>
        <taxon>Poales</taxon>
        <taxon>Poaceae</taxon>
        <taxon>PACMAD clade</taxon>
        <taxon>Panicoideae</taxon>
        <taxon>Andropogonodae</taxon>
        <taxon>Andropogoneae</taxon>
        <taxon>Tripsacinae</taxon>
        <taxon>Zea</taxon>
    </lineage>
</organism>
<reference evidence="1" key="1">
    <citation type="submission" date="2015-12" db="EMBL/GenBank/DDBJ databases">
        <title>Update maize B73 reference genome by single molecule sequencing technologies.</title>
        <authorList>
            <consortium name="Maize Genome Sequencing Project"/>
            <person name="Ware D."/>
        </authorList>
    </citation>
    <scope>NUCLEOTIDE SEQUENCE [LARGE SCALE GENOMIC DNA]</scope>
    <source>
        <tissue evidence="1">Seedling</tissue>
    </source>
</reference>